<dbReference type="AlphaFoldDB" id="A0A7W8GDU7"/>
<dbReference type="Pfam" id="PF13671">
    <property type="entry name" value="AAA_33"/>
    <property type="match status" value="1"/>
</dbReference>
<accession>A0A7W8GDU7</accession>
<evidence type="ECO:0000313" key="2">
    <source>
        <dbReference type="Proteomes" id="UP000525389"/>
    </source>
</evidence>
<reference evidence="1 2" key="1">
    <citation type="submission" date="2020-08" db="EMBL/GenBank/DDBJ databases">
        <title>Genomic Encyclopedia of Type Strains, Phase IV (KMG-IV): sequencing the most valuable type-strain genomes for metagenomic binning, comparative biology and taxonomic classification.</title>
        <authorList>
            <person name="Goeker M."/>
        </authorList>
    </citation>
    <scope>NUCLEOTIDE SEQUENCE [LARGE SCALE GENOMIC DNA]</scope>
    <source>
        <strain evidence="1 2">DSM 101791</strain>
    </source>
</reference>
<comment type="caution">
    <text evidence="1">The sequence shown here is derived from an EMBL/GenBank/DDBJ whole genome shotgun (WGS) entry which is preliminary data.</text>
</comment>
<organism evidence="1 2">
    <name type="scientific">Deinococcus budaensis</name>
    <dbReference type="NCBI Taxonomy" id="1665626"/>
    <lineage>
        <taxon>Bacteria</taxon>
        <taxon>Thermotogati</taxon>
        <taxon>Deinococcota</taxon>
        <taxon>Deinococci</taxon>
        <taxon>Deinococcales</taxon>
        <taxon>Deinococcaceae</taxon>
        <taxon>Deinococcus</taxon>
    </lineage>
</organism>
<proteinExistence type="predicted"/>
<dbReference type="SUPFAM" id="SSF52540">
    <property type="entry name" value="P-loop containing nucleoside triphosphate hydrolases"/>
    <property type="match status" value="1"/>
</dbReference>
<gene>
    <name evidence="1" type="ORF">HNQ09_000930</name>
</gene>
<evidence type="ECO:0000313" key="1">
    <source>
        <dbReference type="EMBL" id="MBB5233513.1"/>
    </source>
</evidence>
<dbReference type="InterPro" id="IPR027417">
    <property type="entry name" value="P-loop_NTPase"/>
</dbReference>
<dbReference type="RefSeq" id="WP_343057611.1">
    <property type="nucleotide sequence ID" value="NZ_JACHFN010000002.1"/>
</dbReference>
<evidence type="ECO:0008006" key="3">
    <source>
        <dbReference type="Google" id="ProtNLM"/>
    </source>
</evidence>
<name>A0A7W8GDU7_9DEIO</name>
<sequence>MVSGSPGAGKSTVARALLQRFALGLHLPVDDLRDFVVSGHAPPRLDHPPEAARQFWLARTAAAHTARLYADAGFVVAVDDVLWPADLGLFTPHWAGLDVRPVLLAPGLAVAHERNATRTTKAYDTRTLVPLIDALHPQMPPDAYREAGWAVVDSARLSAEETVDALLALDWPRPA</sequence>
<protein>
    <recommendedName>
        <fullName evidence="3">Phosphotransferase</fullName>
    </recommendedName>
</protein>
<dbReference type="Gene3D" id="3.40.50.300">
    <property type="entry name" value="P-loop containing nucleotide triphosphate hydrolases"/>
    <property type="match status" value="1"/>
</dbReference>
<keyword evidence="2" id="KW-1185">Reference proteome</keyword>
<dbReference type="Proteomes" id="UP000525389">
    <property type="component" value="Unassembled WGS sequence"/>
</dbReference>
<dbReference type="EMBL" id="JACHFN010000002">
    <property type="protein sequence ID" value="MBB5233513.1"/>
    <property type="molecule type" value="Genomic_DNA"/>
</dbReference>